<sequence length="355" mass="38088">MGGELRTGEVTIQQVATEAGVSPSTVSNLLNGRNHRMLPETRQRIERAIDKLGYRPNRAARQLRTGRTTTIGLVVPSVGNPFWGALARHLESAALAEGYHVLLCNSERDPRRERDYIDELWADGVHGVVLCSSLPSLEHVMPLVERGLQLVAFDRTSQAGDPASLVSISVDNAIGSQLATQHLIDLGHRRLAFVSGALASVNRKERYRGFTGALEQAGIDPATSVRAPVKGDADDFGDVEASELGRAAAAELLALEEPPTGIVAINDMCALGVCRGLRDGGLEVGKDVSVVGFDDIVLADLYAPTLTTVRQPMQEMAAAAFSQLRSRLDDSGPKQGQSLLFRPELIVRESTVAPS</sequence>
<dbReference type="InterPro" id="IPR000843">
    <property type="entry name" value="HTH_LacI"/>
</dbReference>
<dbReference type="GO" id="GO:0000976">
    <property type="term" value="F:transcription cis-regulatory region binding"/>
    <property type="evidence" value="ECO:0007669"/>
    <property type="project" value="TreeGrafter"/>
</dbReference>
<dbReference type="RefSeq" id="WP_337758488.1">
    <property type="nucleotide sequence ID" value="NZ_JAASRO010000001.1"/>
</dbReference>
<evidence type="ECO:0000259" key="4">
    <source>
        <dbReference type="PROSITE" id="PS50932"/>
    </source>
</evidence>
<comment type="caution">
    <text evidence="5">The sequence shown here is derived from an EMBL/GenBank/DDBJ whole genome shotgun (WGS) entry which is preliminary data.</text>
</comment>
<name>A0A7X5V8V8_9ACTN</name>
<dbReference type="InterPro" id="IPR046335">
    <property type="entry name" value="LacI/GalR-like_sensor"/>
</dbReference>
<keyword evidence="2 5" id="KW-0238">DNA-binding</keyword>
<dbReference type="EMBL" id="JAASRO010000001">
    <property type="protein sequence ID" value="NIK56386.1"/>
    <property type="molecule type" value="Genomic_DNA"/>
</dbReference>
<dbReference type="SUPFAM" id="SSF47413">
    <property type="entry name" value="lambda repressor-like DNA-binding domains"/>
    <property type="match status" value="1"/>
</dbReference>
<evidence type="ECO:0000256" key="3">
    <source>
        <dbReference type="ARBA" id="ARBA00023163"/>
    </source>
</evidence>
<dbReference type="PROSITE" id="PS50932">
    <property type="entry name" value="HTH_LACI_2"/>
    <property type="match status" value="1"/>
</dbReference>
<reference evidence="5 6" key="1">
    <citation type="submission" date="2020-03" db="EMBL/GenBank/DDBJ databases">
        <title>Sequencing the genomes of 1000 actinobacteria strains.</title>
        <authorList>
            <person name="Klenk H.-P."/>
        </authorList>
    </citation>
    <scope>NUCLEOTIDE SEQUENCE [LARGE SCALE GENOMIC DNA]</scope>
    <source>
        <strain evidence="5 6">DSM 45490</strain>
    </source>
</reference>
<dbReference type="CDD" id="cd01392">
    <property type="entry name" value="HTH_LacI"/>
    <property type="match status" value="1"/>
</dbReference>
<keyword evidence="1" id="KW-0805">Transcription regulation</keyword>
<dbReference type="Proteomes" id="UP000555407">
    <property type="component" value="Unassembled WGS sequence"/>
</dbReference>
<dbReference type="Pfam" id="PF00356">
    <property type="entry name" value="LacI"/>
    <property type="match status" value="1"/>
</dbReference>
<dbReference type="Gene3D" id="3.40.50.2300">
    <property type="match status" value="2"/>
</dbReference>
<evidence type="ECO:0000256" key="2">
    <source>
        <dbReference type="ARBA" id="ARBA00023125"/>
    </source>
</evidence>
<dbReference type="PANTHER" id="PTHR30146">
    <property type="entry name" value="LACI-RELATED TRANSCRIPTIONAL REPRESSOR"/>
    <property type="match status" value="1"/>
</dbReference>
<organism evidence="5 6">
    <name type="scientific">Kribbella shirazensis</name>
    <dbReference type="NCBI Taxonomy" id="1105143"/>
    <lineage>
        <taxon>Bacteria</taxon>
        <taxon>Bacillati</taxon>
        <taxon>Actinomycetota</taxon>
        <taxon>Actinomycetes</taxon>
        <taxon>Propionibacteriales</taxon>
        <taxon>Kribbellaceae</taxon>
        <taxon>Kribbella</taxon>
    </lineage>
</organism>
<accession>A0A7X5V8V8</accession>
<dbReference type="Gene3D" id="1.10.260.40">
    <property type="entry name" value="lambda repressor-like DNA-binding domains"/>
    <property type="match status" value="1"/>
</dbReference>
<dbReference type="PANTHER" id="PTHR30146:SF147">
    <property type="entry name" value="HTH-TYPE TRANSCRIPTIONAL REGULATOR DEGA"/>
    <property type="match status" value="1"/>
</dbReference>
<evidence type="ECO:0000313" key="5">
    <source>
        <dbReference type="EMBL" id="NIK56386.1"/>
    </source>
</evidence>
<feature type="domain" description="HTH lacI-type" evidence="4">
    <location>
        <begin position="10"/>
        <end position="65"/>
    </location>
</feature>
<dbReference type="Pfam" id="PF13377">
    <property type="entry name" value="Peripla_BP_3"/>
    <property type="match status" value="1"/>
</dbReference>
<dbReference type="GO" id="GO:0003700">
    <property type="term" value="F:DNA-binding transcription factor activity"/>
    <property type="evidence" value="ECO:0007669"/>
    <property type="project" value="TreeGrafter"/>
</dbReference>
<dbReference type="AlphaFoldDB" id="A0A7X5V8V8"/>
<dbReference type="InterPro" id="IPR010982">
    <property type="entry name" value="Lambda_DNA-bd_dom_sf"/>
</dbReference>
<proteinExistence type="predicted"/>
<protein>
    <submittedName>
        <fullName evidence="5">DNA-binding LacI/PurR family transcriptional regulator</fullName>
    </submittedName>
</protein>
<dbReference type="InterPro" id="IPR028082">
    <property type="entry name" value="Peripla_BP_I"/>
</dbReference>
<evidence type="ECO:0000256" key="1">
    <source>
        <dbReference type="ARBA" id="ARBA00023015"/>
    </source>
</evidence>
<evidence type="ECO:0000313" key="6">
    <source>
        <dbReference type="Proteomes" id="UP000555407"/>
    </source>
</evidence>
<keyword evidence="3" id="KW-0804">Transcription</keyword>
<keyword evidence="6" id="KW-1185">Reference proteome</keyword>
<dbReference type="SMART" id="SM00354">
    <property type="entry name" value="HTH_LACI"/>
    <property type="match status" value="1"/>
</dbReference>
<dbReference type="SUPFAM" id="SSF53822">
    <property type="entry name" value="Periplasmic binding protein-like I"/>
    <property type="match status" value="1"/>
</dbReference>
<gene>
    <name evidence="5" type="ORF">BJY22_002103</name>
</gene>